<organism evidence="1 2">
    <name type="scientific">Agromyces seonyuensis</name>
    <dbReference type="NCBI Taxonomy" id="2662446"/>
    <lineage>
        <taxon>Bacteria</taxon>
        <taxon>Bacillati</taxon>
        <taxon>Actinomycetota</taxon>
        <taxon>Actinomycetes</taxon>
        <taxon>Micrococcales</taxon>
        <taxon>Microbacteriaceae</taxon>
        <taxon>Agromyces</taxon>
    </lineage>
</organism>
<evidence type="ECO:0000313" key="1">
    <source>
        <dbReference type="EMBL" id="MWB97369.1"/>
    </source>
</evidence>
<dbReference type="CDD" id="cd00586">
    <property type="entry name" value="4HBT"/>
    <property type="match status" value="1"/>
</dbReference>
<name>A0A6I4P026_9MICO</name>
<gene>
    <name evidence="1" type="ORF">GB864_02175</name>
</gene>
<reference evidence="1 2" key="1">
    <citation type="submission" date="2019-12" db="EMBL/GenBank/DDBJ databases">
        <authorList>
            <person name="Kim Y.S."/>
        </authorList>
    </citation>
    <scope>NUCLEOTIDE SEQUENCE [LARGE SCALE GENOMIC DNA]</scope>
    <source>
        <strain evidence="1 2">MMS17-SY077</strain>
    </source>
</reference>
<comment type="caution">
    <text evidence="1">The sequence shown here is derived from an EMBL/GenBank/DDBJ whole genome shotgun (WGS) entry which is preliminary data.</text>
</comment>
<dbReference type="InterPro" id="IPR029069">
    <property type="entry name" value="HotDog_dom_sf"/>
</dbReference>
<dbReference type="Proteomes" id="UP000438182">
    <property type="component" value="Unassembled WGS sequence"/>
</dbReference>
<sequence>MKLTVPIQLRWSDLDAYAHVNNARMLGLLEEARISAFWQRDDESAPAGATTAVIDTSPTSATLTLIARQEVEYLAPIPYHRDPVEIELWIGRLGGASIEVCYEVFPPAGTEPRTCYTRAATTIVLVDRESGKPRKMTARERTAWEPYVEAPIVFKHSRG</sequence>
<dbReference type="AlphaFoldDB" id="A0A6I4P026"/>
<dbReference type="PANTHER" id="PTHR31793">
    <property type="entry name" value="4-HYDROXYBENZOYL-COA THIOESTERASE FAMILY MEMBER"/>
    <property type="match status" value="1"/>
</dbReference>
<dbReference type="PANTHER" id="PTHR31793:SF24">
    <property type="entry name" value="LONG-CHAIN ACYL-COA THIOESTERASE FADM"/>
    <property type="match status" value="1"/>
</dbReference>
<keyword evidence="2" id="KW-1185">Reference proteome</keyword>
<accession>A0A6I4P026</accession>
<dbReference type="Gene3D" id="3.10.129.10">
    <property type="entry name" value="Hotdog Thioesterase"/>
    <property type="match status" value="1"/>
</dbReference>
<dbReference type="GO" id="GO:0047617">
    <property type="term" value="F:fatty acyl-CoA hydrolase activity"/>
    <property type="evidence" value="ECO:0007669"/>
    <property type="project" value="TreeGrafter"/>
</dbReference>
<protein>
    <submittedName>
        <fullName evidence="1">Acyl-CoA thioesterase</fullName>
    </submittedName>
</protein>
<dbReference type="EMBL" id="WSTA01000005">
    <property type="protein sequence ID" value="MWB97369.1"/>
    <property type="molecule type" value="Genomic_DNA"/>
</dbReference>
<evidence type="ECO:0000313" key="2">
    <source>
        <dbReference type="Proteomes" id="UP000438182"/>
    </source>
</evidence>
<proteinExistence type="predicted"/>
<dbReference type="InterPro" id="IPR050563">
    <property type="entry name" value="4-hydroxybenzoyl-CoA_TE"/>
</dbReference>
<dbReference type="Pfam" id="PF13279">
    <property type="entry name" value="4HBT_2"/>
    <property type="match status" value="1"/>
</dbReference>
<dbReference type="RefSeq" id="WP_160422713.1">
    <property type="nucleotide sequence ID" value="NZ_WSTA01000005.1"/>
</dbReference>
<dbReference type="SUPFAM" id="SSF54637">
    <property type="entry name" value="Thioesterase/thiol ester dehydrase-isomerase"/>
    <property type="match status" value="1"/>
</dbReference>